<dbReference type="AlphaFoldDB" id="A0A9N8L3L0"/>
<organism evidence="2 3">
    <name type="scientific">Chrysodeixis includens</name>
    <name type="common">Soybean looper</name>
    <name type="synonym">Pseudoplusia includens</name>
    <dbReference type="NCBI Taxonomy" id="689277"/>
    <lineage>
        <taxon>Eukaryota</taxon>
        <taxon>Metazoa</taxon>
        <taxon>Ecdysozoa</taxon>
        <taxon>Arthropoda</taxon>
        <taxon>Hexapoda</taxon>
        <taxon>Insecta</taxon>
        <taxon>Pterygota</taxon>
        <taxon>Neoptera</taxon>
        <taxon>Endopterygota</taxon>
        <taxon>Lepidoptera</taxon>
        <taxon>Glossata</taxon>
        <taxon>Ditrysia</taxon>
        <taxon>Noctuoidea</taxon>
        <taxon>Noctuidae</taxon>
        <taxon>Plusiinae</taxon>
        <taxon>Chrysodeixis</taxon>
    </lineage>
</organism>
<reference evidence="2" key="1">
    <citation type="submission" date="2021-12" db="EMBL/GenBank/DDBJ databases">
        <authorList>
            <person name="King R."/>
        </authorList>
    </citation>
    <scope>NUCLEOTIDE SEQUENCE</scope>
</reference>
<evidence type="ECO:0000256" key="1">
    <source>
        <dbReference type="SAM" id="MobiDB-lite"/>
    </source>
</evidence>
<sequence length="221" mass="23830">MLTIASRECPGVPTQRAAAARPTPVKSAVLSARRAARCDVTRTVVSADSVHLKVISVTQGTLDIGGSALTPRGLRSEVVHDRREQQSPARAPRWAVERDRSLATLRRRDTGPGSVISSSNWRRALIVLTHRGCMLCREDVRVAEWTRPARRRAGGGVRAAMCCGVRFPAARRIGSRLLLVLSHVVMSATSVTVISERPAGSPPPSLLLACKARGHLFGCSF</sequence>
<dbReference type="Proteomes" id="UP001154114">
    <property type="component" value="Chromosome 21"/>
</dbReference>
<feature type="region of interest" description="Disordered" evidence="1">
    <location>
        <begin position="1"/>
        <end position="20"/>
    </location>
</feature>
<evidence type="ECO:0000313" key="3">
    <source>
        <dbReference type="Proteomes" id="UP001154114"/>
    </source>
</evidence>
<keyword evidence="3" id="KW-1185">Reference proteome</keyword>
<gene>
    <name evidence="2" type="ORF">CINC_LOCUS6450</name>
</gene>
<name>A0A9N8L3L0_CHRIL</name>
<evidence type="ECO:0000313" key="2">
    <source>
        <dbReference type="EMBL" id="CAD0204140.1"/>
    </source>
</evidence>
<protein>
    <submittedName>
        <fullName evidence="2">Uncharacterized protein</fullName>
    </submittedName>
</protein>
<dbReference type="EMBL" id="LR824024">
    <property type="protein sequence ID" value="CAD0204140.1"/>
    <property type="molecule type" value="Genomic_DNA"/>
</dbReference>
<accession>A0A9N8L3L0</accession>
<proteinExistence type="predicted"/>